<feature type="transmembrane region" description="Helical" evidence="7">
    <location>
        <begin position="369"/>
        <end position="386"/>
    </location>
</feature>
<feature type="transmembrane region" description="Helical" evidence="7">
    <location>
        <begin position="12"/>
        <end position="34"/>
    </location>
</feature>
<evidence type="ECO:0000256" key="3">
    <source>
        <dbReference type="ARBA" id="ARBA00022448"/>
    </source>
</evidence>
<feature type="transmembrane region" description="Helical" evidence="7">
    <location>
        <begin position="139"/>
        <end position="160"/>
    </location>
</feature>
<feature type="transmembrane region" description="Helical" evidence="7">
    <location>
        <begin position="339"/>
        <end position="357"/>
    </location>
</feature>
<feature type="transmembrane region" description="Helical" evidence="7">
    <location>
        <begin position="281"/>
        <end position="299"/>
    </location>
</feature>
<dbReference type="GO" id="GO:0012505">
    <property type="term" value="C:endomembrane system"/>
    <property type="evidence" value="ECO:0007669"/>
    <property type="project" value="UniProtKB-SubCell"/>
</dbReference>
<protein>
    <submittedName>
        <fullName evidence="9">Putative Transporter, major facilitator family</fullName>
    </submittedName>
</protein>
<comment type="subcellular location">
    <subcellularLocation>
        <location evidence="1">Endomembrane system</location>
        <topology evidence="1">Multi-pass membrane protein</topology>
    </subcellularLocation>
</comment>
<dbReference type="Pfam" id="PF07690">
    <property type="entry name" value="MFS_1"/>
    <property type="match status" value="1"/>
</dbReference>
<evidence type="ECO:0000256" key="6">
    <source>
        <dbReference type="ARBA" id="ARBA00023136"/>
    </source>
</evidence>
<evidence type="ECO:0000313" key="9">
    <source>
        <dbReference type="EMBL" id="SPF35162.1"/>
    </source>
</evidence>
<evidence type="ECO:0000256" key="5">
    <source>
        <dbReference type="ARBA" id="ARBA00022989"/>
    </source>
</evidence>
<feature type="transmembrane region" description="Helical" evidence="7">
    <location>
        <begin position="81"/>
        <end position="100"/>
    </location>
</feature>
<dbReference type="InterPro" id="IPR011701">
    <property type="entry name" value="MFS"/>
</dbReference>
<feature type="transmembrane region" description="Helical" evidence="7">
    <location>
        <begin position="208"/>
        <end position="226"/>
    </location>
</feature>
<keyword evidence="5 7" id="KW-1133">Transmembrane helix</keyword>
<dbReference type="GO" id="GO:0022857">
    <property type="term" value="F:transmembrane transporter activity"/>
    <property type="evidence" value="ECO:0007669"/>
    <property type="project" value="InterPro"/>
</dbReference>
<evidence type="ECO:0000256" key="7">
    <source>
        <dbReference type="SAM" id="Phobius"/>
    </source>
</evidence>
<keyword evidence="4 7" id="KW-0812">Transmembrane</keyword>
<dbReference type="GO" id="GO:0016020">
    <property type="term" value="C:membrane"/>
    <property type="evidence" value="ECO:0007669"/>
    <property type="project" value="TreeGrafter"/>
</dbReference>
<feature type="transmembrane region" description="Helical" evidence="7">
    <location>
        <begin position="106"/>
        <end position="127"/>
    </location>
</feature>
<evidence type="ECO:0000256" key="4">
    <source>
        <dbReference type="ARBA" id="ARBA00022692"/>
    </source>
</evidence>
<dbReference type="Gene3D" id="1.20.1250.20">
    <property type="entry name" value="MFS general substrate transporter like domains"/>
    <property type="match status" value="2"/>
</dbReference>
<dbReference type="PROSITE" id="PS50850">
    <property type="entry name" value="MFS"/>
    <property type="match status" value="1"/>
</dbReference>
<dbReference type="Proteomes" id="UP000238701">
    <property type="component" value="Unassembled WGS sequence"/>
</dbReference>
<dbReference type="PANTHER" id="PTHR23514">
    <property type="entry name" value="BYPASS OF STOP CODON PROTEIN 6"/>
    <property type="match status" value="1"/>
</dbReference>
<gene>
    <name evidence="9" type="ORF">SBA1_140052</name>
</gene>
<dbReference type="PANTHER" id="PTHR23514:SF3">
    <property type="entry name" value="BYPASS OF STOP CODON PROTEIN 6"/>
    <property type="match status" value="1"/>
</dbReference>
<proteinExistence type="inferred from homology"/>
<name>A0A2U3K669_9BACT</name>
<keyword evidence="3" id="KW-0813">Transport</keyword>
<feature type="transmembrane region" description="Helical" evidence="7">
    <location>
        <begin position="305"/>
        <end position="327"/>
    </location>
</feature>
<feature type="transmembrane region" description="Helical" evidence="7">
    <location>
        <begin position="246"/>
        <end position="269"/>
    </location>
</feature>
<dbReference type="EMBL" id="OMOD01000046">
    <property type="protein sequence ID" value="SPF35162.1"/>
    <property type="molecule type" value="Genomic_DNA"/>
</dbReference>
<evidence type="ECO:0000256" key="2">
    <source>
        <dbReference type="ARBA" id="ARBA00008335"/>
    </source>
</evidence>
<evidence type="ECO:0000259" key="8">
    <source>
        <dbReference type="PROSITE" id="PS50850"/>
    </source>
</evidence>
<dbReference type="InterPro" id="IPR051788">
    <property type="entry name" value="MFS_Transporter"/>
</dbReference>
<feature type="transmembrane region" description="Helical" evidence="7">
    <location>
        <begin position="166"/>
        <end position="187"/>
    </location>
</feature>
<comment type="similarity">
    <text evidence="2">Belongs to the major facilitator superfamily.</text>
</comment>
<feature type="domain" description="Major facilitator superfamily (MFS) profile" evidence="8">
    <location>
        <begin position="16"/>
        <end position="390"/>
    </location>
</feature>
<dbReference type="OrthoDB" id="119473at2"/>
<keyword evidence="6 7" id="KW-0472">Membrane</keyword>
<dbReference type="InterPro" id="IPR036259">
    <property type="entry name" value="MFS_trans_sf"/>
</dbReference>
<dbReference type="SUPFAM" id="SSF103473">
    <property type="entry name" value="MFS general substrate transporter"/>
    <property type="match status" value="1"/>
</dbReference>
<feature type="transmembrane region" description="Helical" evidence="7">
    <location>
        <begin position="54"/>
        <end position="74"/>
    </location>
</feature>
<dbReference type="AlphaFoldDB" id="A0A2U3K669"/>
<sequence>MPASDRPQAPDSARALTLAACMAFVPVGIVTVLLGPMLPTLSARWSLNYSQAGALFTAQYVASTLAVAVSGALASRWGFRLPIKSGLVLTAAGVALLLAGPRLLGIISIAAYGAGLGLTVPAANLLVAEVNPERRSATLNLLNFCWSAGAVACPFLVAAAAKSHRVPLLLGAVAVFSLLVAIGIAVMPSWIKEPAAPKNQSGETKPAMNWRHGAVPALAALFFIYVGTENAIGGWVASYSKALGSMTAATAVITPAFFYSSLMLGRWLAPLLLRKIADVRLVQIGLVVACAGMAGLVLSHDLLGVGVSACLAGLGLSGVYPITISMLSHEFGSEASRVGSVMFTLSNLGGASLPWVVGVASNRFGTLKAGLAVPLIGGAAMILLFLREWKPASPERPA</sequence>
<reference evidence="10" key="1">
    <citation type="submission" date="2018-02" db="EMBL/GenBank/DDBJ databases">
        <authorList>
            <person name="Hausmann B."/>
        </authorList>
    </citation>
    <scope>NUCLEOTIDE SEQUENCE [LARGE SCALE GENOMIC DNA]</scope>
    <source>
        <strain evidence="10">Peat soil MAG SbA1</strain>
    </source>
</reference>
<accession>A0A2U3K669</accession>
<evidence type="ECO:0000313" key="10">
    <source>
        <dbReference type="Proteomes" id="UP000238701"/>
    </source>
</evidence>
<evidence type="ECO:0000256" key="1">
    <source>
        <dbReference type="ARBA" id="ARBA00004127"/>
    </source>
</evidence>
<dbReference type="InterPro" id="IPR020846">
    <property type="entry name" value="MFS_dom"/>
</dbReference>
<organism evidence="9 10">
    <name type="scientific">Candidatus Sulfotelmatobacter kueseliae</name>
    <dbReference type="NCBI Taxonomy" id="2042962"/>
    <lineage>
        <taxon>Bacteria</taxon>
        <taxon>Pseudomonadati</taxon>
        <taxon>Acidobacteriota</taxon>
        <taxon>Terriglobia</taxon>
        <taxon>Terriglobales</taxon>
        <taxon>Candidatus Korobacteraceae</taxon>
        <taxon>Candidatus Sulfotelmatobacter</taxon>
    </lineage>
</organism>